<dbReference type="GO" id="GO:0016884">
    <property type="term" value="F:carbon-nitrogen ligase activity, with glutamine as amido-N-donor"/>
    <property type="evidence" value="ECO:0007669"/>
    <property type="project" value="InterPro"/>
</dbReference>
<reference evidence="1 2" key="1">
    <citation type="journal article" date="2018" name="Nat. Biotechnol.">
        <title>A standardized bacterial taxonomy based on genome phylogeny substantially revises the tree of life.</title>
        <authorList>
            <person name="Parks D.H."/>
            <person name="Chuvochina M."/>
            <person name="Waite D.W."/>
            <person name="Rinke C."/>
            <person name="Skarshewski A."/>
            <person name="Chaumeil P.A."/>
            <person name="Hugenholtz P."/>
        </authorList>
    </citation>
    <scope>NUCLEOTIDE SEQUENCE [LARGE SCALE GENOMIC DNA]</scope>
    <source>
        <strain evidence="1">UBA8844</strain>
    </source>
</reference>
<dbReference type="Gene3D" id="1.10.1510.10">
    <property type="entry name" value="Uncharacterised protein YqeY/AIM41 PF09424, N-terminal domain"/>
    <property type="match status" value="1"/>
</dbReference>
<keyword evidence="1" id="KW-0808">Transferase</keyword>
<dbReference type="PANTHER" id="PTHR28055:SF1">
    <property type="entry name" value="ALTERED INHERITANCE OF MITOCHONDRIA PROTEIN 41, MITOCHONDRIAL"/>
    <property type="match status" value="1"/>
</dbReference>
<comment type="caution">
    <text evidence="1">The sequence shown here is derived from an EMBL/GenBank/DDBJ whole genome shotgun (WGS) entry which is preliminary data.</text>
</comment>
<dbReference type="Proteomes" id="UP000264071">
    <property type="component" value="Unassembled WGS sequence"/>
</dbReference>
<dbReference type="InterPro" id="IPR042184">
    <property type="entry name" value="YqeY/Aim41_N"/>
</dbReference>
<dbReference type="InterPro" id="IPR019004">
    <property type="entry name" value="YqeY/Aim41"/>
</dbReference>
<dbReference type="Pfam" id="PF09424">
    <property type="entry name" value="YqeY"/>
    <property type="match status" value="1"/>
</dbReference>
<dbReference type="InterPro" id="IPR023168">
    <property type="entry name" value="GatB_Yqey_C_2"/>
</dbReference>
<dbReference type="EMBL" id="DPIY01000007">
    <property type="protein sequence ID" value="HCT57179.1"/>
    <property type="molecule type" value="Genomic_DNA"/>
</dbReference>
<dbReference type="SUPFAM" id="SSF89095">
    <property type="entry name" value="GatB/YqeY motif"/>
    <property type="match status" value="1"/>
</dbReference>
<sequence length="154" mass="16641">MSSPVDASGASLLARLQSDQAAARREQLKDRVLLLGMVIAEVKYRELELSRPIADDDVVEVIRKGIKKRRESVEMYSKAGRTDLLEKEQQEVAMLEAYLPPQVDPAEIRAAVVAAIAAGANNVGAVMGRVMPAYKGRVDGGVINAIAREELAGK</sequence>
<dbReference type="Gene3D" id="1.10.10.410">
    <property type="match status" value="1"/>
</dbReference>
<dbReference type="PANTHER" id="PTHR28055">
    <property type="entry name" value="ALTERED INHERITANCE OF MITOCHONDRIA PROTEIN 41, MITOCHONDRIAL"/>
    <property type="match status" value="1"/>
</dbReference>
<dbReference type="GO" id="GO:0016740">
    <property type="term" value="F:transferase activity"/>
    <property type="evidence" value="ECO:0007669"/>
    <property type="project" value="UniProtKB-KW"/>
</dbReference>
<dbReference type="AlphaFoldDB" id="A0A3D4V7R0"/>
<evidence type="ECO:0000313" key="2">
    <source>
        <dbReference type="Proteomes" id="UP000264071"/>
    </source>
</evidence>
<protein>
    <submittedName>
        <fullName evidence="1">Glutamyl-tRNA amidotransferase</fullName>
    </submittedName>
</protein>
<proteinExistence type="predicted"/>
<organism evidence="1 2">
    <name type="scientific">Gemmatimonas aurantiaca</name>
    <dbReference type="NCBI Taxonomy" id="173480"/>
    <lineage>
        <taxon>Bacteria</taxon>
        <taxon>Pseudomonadati</taxon>
        <taxon>Gemmatimonadota</taxon>
        <taxon>Gemmatimonadia</taxon>
        <taxon>Gemmatimonadales</taxon>
        <taxon>Gemmatimonadaceae</taxon>
        <taxon>Gemmatimonas</taxon>
    </lineage>
</organism>
<evidence type="ECO:0000313" key="1">
    <source>
        <dbReference type="EMBL" id="HCT57179.1"/>
    </source>
</evidence>
<accession>A0A3D4V7R0</accession>
<gene>
    <name evidence="1" type="ORF">DGD08_08195</name>
</gene>
<name>A0A3D4V7R0_9BACT</name>
<dbReference type="InterPro" id="IPR003789">
    <property type="entry name" value="Asn/Gln_tRNA_amidoTrase-B-like"/>
</dbReference>